<gene>
    <name evidence="5" type="ORF">SAMN05216251_102379</name>
</gene>
<evidence type="ECO:0000256" key="2">
    <source>
        <dbReference type="ARBA" id="ARBA00023125"/>
    </source>
</evidence>
<dbReference type="PANTHER" id="PTHR44846">
    <property type="entry name" value="MANNOSYL-D-GLYCERATE TRANSPORT/METABOLISM SYSTEM REPRESSOR MNGR-RELATED"/>
    <property type="match status" value="1"/>
</dbReference>
<dbReference type="Pfam" id="PF00392">
    <property type="entry name" value="GntR"/>
    <property type="match status" value="1"/>
</dbReference>
<sequence length="239" mass="25733">MTARHQQVADDLRRLIASGALAIGERLPPETQLAARYRVSTPTLREALELLRAEGLIEKFQGRGNFVRRPVERLAYPHGAANGLHMNVSSGEITAGVDLSAHLGTPLDTLITEYVCVSHRGDTPQSIAHLYVPNGTPYTTDATSDSPWGDDLVLAASETAPAAYSTDLVTARFPTAAEAQSLRISTRMPVLAVERTFITDDGEVVAYAHLVLPGDRTEATFVTPIGTATETTEKKAEAR</sequence>
<dbReference type="Proteomes" id="UP000199323">
    <property type="component" value="Unassembled WGS sequence"/>
</dbReference>
<dbReference type="SUPFAM" id="SSF64288">
    <property type="entry name" value="Chorismate lyase-like"/>
    <property type="match status" value="1"/>
</dbReference>
<dbReference type="PRINTS" id="PR00035">
    <property type="entry name" value="HTHGNTR"/>
</dbReference>
<evidence type="ECO:0000313" key="6">
    <source>
        <dbReference type="Proteomes" id="UP000199323"/>
    </source>
</evidence>
<keyword evidence="1" id="KW-0805">Transcription regulation</keyword>
<dbReference type="RefSeq" id="WP_107416930.1">
    <property type="nucleotide sequence ID" value="NZ_FONG01000002.1"/>
</dbReference>
<evidence type="ECO:0000256" key="1">
    <source>
        <dbReference type="ARBA" id="ARBA00023015"/>
    </source>
</evidence>
<dbReference type="STRING" id="380248.SAMN05216251_102379"/>
<keyword evidence="3" id="KW-0804">Transcription</keyword>
<dbReference type="GO" id="GO:0003700">
    <property type="term" value="F:DNA-binding transcription factor activity"/>
    <property type="evidence" value="ECO:0007669"/>
    <property type="project" value="InterPro"/>
</dbReference>
<dbReference type="SUPFAM" id="SSF46785">
    <property type="entry name" value="Winged helix' DNA-binding domain"/>
    <property type="match status" value="1"/>
</dbReference>
<dbReference type="EMBL" id="FONG01000002">
    <property type="protein sequence ID" value="SFE28686.1"/>
    <property type="molecule type" value="Genomic_DNA"/>
</dbReference>
<dbReference type="InterPro" id="IPR000524">
    <property type="entry name" value="Tscrpt_reg_HTH_GntR"/>
</dbReference>
<dbReference type="InterPro" id="IPR011663">
    <property type="entry name" value="UTRA"/>
</dbReference>
<dbReference type="Gene3D" id="1.10.10.10">
    <property type="entry name" value="Winged helix-like DNA-binding domain superfamily/Winged helix DNA-binding domain"/>
    <property type="match status" value="1"/>
</dbReference>
<keyword evidence="2" id="KW-0238">DNA-binding</keyword>
<feature type="domain" description="HTH gntR-type" evidence="4">
    <location>
        <begin position="2"/>
        <end position="70"/>
    </location>
</feature>
<dbReference type="PROSITE" id="PS50949">
    <property type="entry name" value="HTH_GNTR"/>
    <property type="match status" value="1"/>
</dbReference>
<reference evidence="6" key="1">
    <citation type="submission" date="2016-10" db="EMBL/GenBank/DDBJ databases">
        <authorList>
            <person name="Varghese N."/>
            <person name="Submissions S."/>
        </authorList>
    </citation>
    <scope>NUCLEOTIDE SEQUENCE [LARGE SCALE GENOMIC DNA]</scope>
    <source>
        <strain evidence="6">CGMCC 4.3510</strain>
    </source>
</reference>
<dbReference type="InterPro" id="IPR028978">
    <property type="entry name" value="Chorismate_lyase_/UTRA_dom_sf"/>
</dbReference>
<dbReference type="Pfam" id="PF07702">
    <property type="entry name" value="UTRA"/>
    <property type="match status" value="1"/>
</dbReference>
<dbReference type="Gene3D" id="3.40.1410.10">
    <property type="entry name" value="Chorismate lyase-like"/>
    <property type="match status" value="1"/>
</dbReference>
<accession>A0A1I1ZA96</accession>
<dbReference type="PANTHER" id="PTHR44846:SF17">
    <property type="entry name" value="GNTR-FAMILY TRANSCRIPTIONAL REGULATOR"/>
    <property type="match status" value="1"/>
</dbReference>
<evidence type="ECO:0000256" key="3">
    <source>
        <dbReference type="ARBA" id="ARBA00023163"/>
    </source>
</evidence>
<dbReference type="OrthoDB" id="4537656at2"/>
<evidence type="ECO:0000259" key="4">
    <source>
        <dbReference type="PROSITE" id="PS50949"/>
    </source>
</evidence>
<name>A0A1I1ZA96_9ACTN</name>
<proteinExistence type="predicted"/>
<dbReference type="InterPro" id="IPR036388">
    <property type="entry name" value="WH-like_DNA-bd_sf"/>
</dbReference>
<dbReference type="GO" id="GO:0045892">
    <property type="term" value="P:negative regulation of DNA-templated transcription"/>
    <property type="evidence" value="ECO:0007669"/>
    <property type="project" value="TreeGrafter"/>
</dbReference>
<evidence type="ECO:0000313" key="5">
    <source>
        <dbReference type="EMBL" id="SFE28686.1"/>
    </source>
</evidence>
<dbReference type="InterPro" id="IPR036390">
    <property type="entry name" value="WH_DNA-bd_sf"/>
</dbReference>
<dbReference type="CDD" id="cd07377">
    <property type="entry name" value="WHTH_GntR"/>
    <property type="match status" value="1"/>
</dbReference>
<dbReference type="InterPro" id="IPR050679">
    <property type="entry name" value="Bact_HTH_transcr_reg"/>
</dbReference>
<protein>
    <submittedName>
        <fullName evidence="5">GntR family transcriptional regulator</fullName>
    </submittedName>
</protein>
<dbReference type="AlphaFoldDB" id="A0A1I1ZA96"/>
<keyword evidence="6" id="KW-1185">Reference proteome</keyword>
<dbReference type="SMART" id="SM00345">
    <property type="entry name" value="HTH_GNTR"/>
    <property type="match status" value="1"/>
</dbReference>
<dbReference type="GO" id="GO:0003677">
    <property type="term" value="F:DNA binding"/>
    <property type="evidence" value="ECO:0007669"/>
    <property type="project" value="UniProtKB-KW"/>
</dbReference>
<organism evidence="5 6">
    <name type="scientific">Actinacidiphila alni</name>
    <dbReference type="NCBI Taxonomy" id="380248"/>
    <lineage>
        <taxon>Bacteria</taxon>
        <taxon>Bacillati</taxon>
        <taxon>Actinomycetota</taxon>
        <taxon>Actinomycetes</taxon>
        <taxon>Kitasatosporales</taxon>
        <taxon>Streptomycetaceae</taxon>
        <taxon>Actinacidiphila</taxon>
    </lineage>
</organism>
<dbReference type="SMART" id="SM00866">
    <property type="entry name" value="UTRA"/>
    <property type="match status" value="1"/>
</dbReference>